<dbReference type="SUPFAM" id="SSF50978">
    <property type="entry name" value="WD40 repeat-like"/>
    <property type="match status" value="1"/>
</dbReference>
<dbReference type="PROSITE" id="PS50294">
    <property type="entry name" value="WD_REPEATS_REGION"/>
    <property type="match status" value="2"/>
</dbReference>
<comment type="caution">
    <text evidence="7">The sequence shown here is derived from an EMBL/GenBank/DDBJ whole genome shotgun (WGS) entry which is preliminary data.</text>
</comment>
<comment type="similarity">
    <text evidence="1">Belongs to the WD repeat ESC family.</text>
</comment>
<dbReference type="InterPro" id="IPR051243">
    <property type="entry name" value="PcG_WD-repeat"/>
</dbReference>
<dbReference type="OrthoDB" id="1367865at2759"/>
<protein>
    <submittedName>
        <fullName evidence="7">Protein with WD40 repeat</fullName>
    </submittedName>
</protein>
<organism evidence="7 8">
    <name type="scientific">Ecytonucleospora hepatopenaei</name>
    <dbReference type="NCBI Taxonomy" id="646526"/>
    <lineage>
        <taxon>Eukaryota</taxon>
        <taxon>Fungi</taxon>
        <taxon>Fungi incertae sedis</taxon>
        <taxon>Microsporidia</taxon>
        <taxon>Enterocytozoonidae</taxon>
        <taxon>Ecytonucleospora</taxon>
    </lineage>
</organism>
<evidence type="ECO:0000256" key="4">
    <source>
        <dbReference type="ARBA" id="ARBA00023015"/>
    </source>
</evidence>
<keyword evidence="5" id="KW-0804">Transcription</keyword>
<evidence type="ECO:0000256" key="5">
    <source>
        <dbReference type="ARBA" id="ARBA00023163"/>
    </source>
</evidence>
<evidence type="ECO:0000313" key="7">
    <source>
        <dbReference type="EMBL" id="OQS55510.1"/>
    </source>
</evidence>
<keyword evidence="8" id="KW-1185">Reference proteome</keyword>
<name>A0A1W0E8D9_9MICR</name>
<dbReference type="InterPro" id="IPR019775">
    <property type="entry name" value="WD40_repeat_CS"/>
</dbReference>
<evidence type="ECO:0000256" key="1">
    <source>
        <dbReference type="ARBA" id="ARBA00008075"/>
    </source>
</evidence>
<dbReference type="Gene3D" id="2.130.10.10">
    <property type="entry name" value="YVTN repeat-like/Quinoprotein amine dehydrogenase"/>
    <property type="match status" value="1"/>
</dbReference>
<dbReference type="InterPro" id="IPR036322">
    <property type="entry name" value="WD40_repeat_dom_sf"/>
</dbReference>
<sequence length="207" mass="22947">MEQLILNNVNLVQITSHSYFDLMGAVGHRTVIFFNSKLSLLGRYLDANILEKYNCSTFVETDVYKDSSILFAVAGDAGIIKLLDAKSGKLLQVFKGHTGSITCLLSFDNFLVSGSADSCVRIWDILEGKCIGVLGSILGHKDSILSIDIHHGKKRIVTAGTDCDIKEWDISSILDKGKNQCKSNNVSCPMYNYREVHKSPITKKILW</sequence>
<feature type="repeat" description="WD" evidence="6">
    <location>
        <begin position="94"/>
        <end position="133"/>
    </location>
</feature>
<proteinExistence type="inferred from homology"/>
<dbReference type="InterPro" id="IPR001680">
    <property type="entry name" value="WD40_rpt"/>
</dbReference>
<dbReference type="Proteomes" id="UP000192758">
    <property type="component" value="Unassembled WGS sequence"/>
</dbReference>
<accession>A0A1W0E8D9</accession>
<evidence type="ECO:0000256" key="2">
    <source>
        <dbReference type="ARBA" id="ARBA00022574"/>
    </source>
</evidence>
<gene>
    <name evidence="7" type="ORF">EHP00_2344</name>
</gene>
<keyword evidence="3" id="KW-0677">Repeat</keyword>
<dbReference type="PROSITE" id="PS50082">
    <property type="entry name" value="WD_REPEATS_2"/>
    <property type="match status" value="2"/>
</dbReference>
<dbReference type="EMBL" id="MNPJ01000008">
    <property type="protein sequence ID" value="OQS55510.1"/>
    <property type="molecule type" value="Genomic_DNA"/>
</dbReference>
<dbReference type="VEuPathDB" id="MicrosporidiaDB:EHP00_2344"/>
<keyword evidence="2 6" id="KW-0853">WD repeat</keyword>
<evidence type="ECO:0000256" key="6">
    <source>
        <dbReference type="PROSITE-ProRule" id="PRU00221"/>
    </source>
</evidence>
<dbReference type="Pfam" id="PF00400">
    <property type="entry name" value="WD40"/>
    <property type="match status" value="2"/>
</dbReference>
<dbReference type="PROSITE" id="PS00678">
    <property type="entry name" value="WD_REPEATS_1"/>
    <property type="match status" value="1"/>
</dbReference>
<dbReference type="SMART" id="SM00320">
    <property type="entry name" value="WD40"/>
    <property type="match status" value="2"/>
</dbReference>
<dbReference type="PANTHER" id="PTHR10253">
    <property type="entry name" value="POLYCOMB PROTEIN"/>
    <property type="match status" value="1"/>
</dbReference>
<reference evidence="7 8" key="1">
    <citation type="journal article" date="2017" name="Environ. Microbiol.">
        <title>Decay of the glycolytic pathway and adaptation to intranuclear parasitism within Enterocytozoonidae microsporidia.</title>
        <authorList>
            <person name="Wiredu Boakye D."/>
            <person name="Jaroenlak P."/>
            <person name="Prachumwat A."/>
            <person name="Williams T.A."/>
            <person name="Bateman K.S."/>
            <person name="Itsathitphaisarn O."/>
            <person name="Sritunyalucksana K."/>
            <person name="Paszkiewicz K.H."/>
            <person name="Moore K.A."/>
            <person name="Stentiford G.D."/>
            <person name="Williams B.A."/>
        </authorList>
    </citation>
    <scope>NUCLEOTIDE SEQUENCE [LARGE SCALE GENOMIC DNA]</scope>
    <source>
        <strain evidence="7 8">TH1</strain>
    </source>
</reference>
<keyword evidence="4" id="KW-0805">Transcription regulation</keyword>
<evidence type="ECO:0000256" key="3">
    <source>
        <dbReference type="ARBA" id="ARBA00022737"/>
    </source>
</evidence>
<evidence type="ECO:0000313" key="8">
    <source>
        <dbReference type="Proteomes" id="UP000192758"/>
    </source>
</evidence>
<dbReference type="AlphaFoldDB" id="A0A1W0E8D9"/>
<dbReference type="InterPro" id="IPR015943">
    <property type="entry name" value="WD40/YVTN_repeat-like_dom_sf"/>
</dbReference>
<dbReference type="STRING" id="646526.A0A1W0E8D9"/>
<feature type="repeat" description="WD" evidence="6">
    <location>
        <begin position="137"/>
        <end position="172"/>
    </location>
</feature>